<dbReference type="EMBL" id="KY448244">
    <property type="protein sequence ID" value="AQT28748.1"/>
    <property type="molecule type" value="Genomic_DNA"/>
</dbReference>
<dbReference type="Proteomes" id="UP000221250">
    <property type="component" value="Segment"/>
</dbReference>
<name>A0A1S6L3J3_9CAUD</name>
<evidence type="ECO:0000313" key="1">
    <source>
        <dbReference type="EMBL" id="AQT28748.1"/>
    </source>
</evidence>
<proteinExistence type="predicted"/>
<reference evidence="1 2" key="1">
    <citation type="submission" date="2017-01" db="EMBL/GenBank/DDBJ databases">
        <authorList>
            <person name="Mah S.A."/>
            <person name="Swanson W.J."/>
            <person name="Moy G.W."/>
            <person name="Vacquier V.D."/>
        </authorList>
    </citation>
    <scope>NUCLEOTIDE SEQUENCE [LARGE SCALE GENOMIC DNA]</scope>
</reference>
<sequence>MIVPNIEDHTGIDNAVILVDSEIDEGKRAIESCLLAFGLKASDIFYSPVYFDEHGESQGGWGAELTDSSKGRLKICDDKSIRDVCMISGDDLPSILDTIRDTGNRMRRRALGTVKTLSKRRVYLELTSDEYASLQAKAGGQSISDYIKRKLL</sequence>
<keyword evidence="2" id="KW-1185">Reference proteome</keyword>
<organism evidence="1 2">
    <name type="scientific">Erwinia phage vB_EamM_Yoloswag</name>
    <dbReference type="NCBI Taxonomy" id="1958956"/>
    <lineage>
        <taxon>Viruses</taxon>
        <taxon>Duplodnaviria</taxon>
        <taxon>Heunggongvirae</taxon>
        <taxon>Uroviricota</taxon>
        <taxon>Caudoviricetes</taxon>
        <taxon>Yoloswagvirus</taxon>
        <taxon>Yoloswagvirus yoloswag</taxon>
    </lineage>
</organism>
<accession>A0A1S6L3J3</accession>
<gene>
    <name evidence="1" type="ORF">YOLOSWAG_276</name>
</gene>
<evidence type="ECO:0000313" key="2">
    <source>
        <dbReference type="Proteomes" id="UP000221250"/>
    </source>
</evidence>
<protein>
    <submittedName>
        <fullName evidence="1">Uncharacterized protein</fullName>
    </submittedName>
</protein>